<dbReference type="InterPro" id="IPR010682">
    <property type="entry name" value="SCRL"/>
</dbReference>
<keyword evidence="7" id="KW-1185">Reference proteome</keyword>
<keyword evidence="3" id="KW-0964">Secreted</keyword>
<dbReference type="GO" id="GO:0005576">
    <property type="term" value="C:extracellular region"/>
    <property type="evidence" value="ECO:0007669"/>
    <property type="project" value="UniProtKB-SubCell"/>
</dbReference>
<dbReference type="OMA" id="DWPENIN"/>
<evidence type="ECO:0000256" key="5">
    <source>
        <dbReference type="ARBA" id="ARBA00023157"/>
    </source>
</evidence>
<dbReference type="OrthoDB" id="1021412at2759"/>
<dbReference type="Pfam" id="PF06876">
    <property type="entry name" value="SCRL"/>
    <property type="match status" value="1"/>
</dbReference>
<proteinExistence type="inferred from homology"/>
<accession>A0A087HM28</accession>
<evidence type="ECO:0000256" key="4">
    <source>
        <dbReference type="ARBA" id="ARBA00022729"/>
    </source>
</evidence>
<protein>
    <submittedName>
        <fullName evidence="6">Uncharacterized protein</fullName>
    </submittedName>
</protein>
<evidence type="ECO:0000313" key="6">
    <source>
        <dbReference type="EMBL" id="KFK43180.1"/>
    </source>
</evidence>
<dbReference type="Proteomes" id="UP000029120">
    <property type="component" value="Chromosome 1"/>
</dbReference>
<comment type="similarity">
    <text evidence="2">Belongs to the DEFL family.</text>
</comment>
<comment type="subcellular location">
    <subcellularLocation>
        <location evidence="1">Secreted</location>
    </subcellularLocation>
</comment>
<name>A0A087HM28_ARAAL</name>
<gene>
    <name evidence="6" type="ordered locus">AALP_Aa1g090400</name>
</gene>
<dbReference type="EMBL" id="CM002869">
    <property type="protein sequence ID" value="KFK43180.1"/>
    <property type="molecule type" value="Genomic_DNA"/>
</dbReference>
<sequence>MFLVLSYHGEVKAASKRCHIVRIYPGKCRNNGNKACLDDITKDKRIQIFKYDRCSSCMDADWPENINDRVCNCSRAC</sequence>
<evidence type="ECO:0000256" key="1">
    <source>
        <dbReference type="ARBA" id="ARBA00004613"/>
    </source>
</evidence>
<dbReference type="AlphaFoldDB" id="A0A087HM28"/>
<dbReference type="Gramene" id="KFK43180">
    <property type="protein sequence ID" value="KFK43180"/>
    <property type="gene ID" value="AALP_AA1G090400"/>
</dbReference>
<evidence type="ECO:0000256" key="3">
    <source>
        <dbReference type="ARBA" id="ARBA00022525"/>
    </source>
</evidence>
<keyword evidence="5" id="KW-1015">Disulfide bond</keyword>
<keyword evidence="4" id="KW-0732">Signal</keyword>
<evidence type="ECO:0000256" key="2">
    <source>
        <dbReference type="ARBA" id="ARBA00006722"/>
    </source>
</evidence>
<reference evidence="7" key="1">
    <citation type="journal article" date="2015" name="Nat. Plants">
        <title>Genome expansion of Arabis alpina linked with retrotransposition and reduced symmetric DNA methylation.</title>
        <authorList>
            <person name="Willing E.M."/>
            <person name="Rawat V."/>
            <person name="Mandakova T."/>
            <person name="Maumus F."/>
            <person name="James G.V."/>
            <person name="Nordstroem K.J."/>
            <person name="Becker C."/>
            <person name="Warthmann N."/>
            <person name="Chica C."/>
            <person name="Szarzynska B."/>
            <person name="Zytnicki M."/>
            <person name="Albani M.C."/>
            <person name="Kiefer C."/>
            <person name="Bergonzi S."/>
            <person name="Castaings L."/>
            <person name="Mateos J.L."/>
            <person name="Berns M.C."/>
            <person name="Bujdoso N."/>
            <person name="Piofczyk T."/>
            <person name="de Lorenzo L."/>
            <person name="Barrero-Sicilia C."/>
            <person name="Mateos I."/>
            <person name="Piednoel M."/>
            <person name="Hagmann J."/>
            <person name="Chen-Min-Tao R."/>
            <person name="Iglesias-Fernandez R."/>
            <person name="Schuster S.C."/>
            <person name="Alonso-Blanco C."/>
            <person name="Roudier F."/>
            <person name="Carbonero P."/>
            <person name="Paz-Ares J."/>
            <person name="Davis S.J."/>
            <person name="Pecinka A."/>
            <person name="Quesneville H."/>
            <person name="Colot V."/>
            <person name="Lysak M.A."/>
            <person name="Weigel D."/>
            <person name="Coupland G."/>
            <person name="Schneeberger K."/>
        </authorList>
    </citation>
    <scope>NUCLEOTIDE SEQUENCE [LARGE SCALE GENOMIC DNA]</scope>
    <source>
        <strain evidence="7">cv. Pajares</strain>
    </source>
</reference>
<evidence type="ECO:0000313" key="7">
    <source>
        <dbReference type="Proteomes" id="UP000029120"/>
    </source>
</evidence>
<organism evidence="6 7">
    <name type="scientific">Arabis alpina</name>
    <name type="common">Alpine rock-cress</name>
    <dbReference type="NCBI Taxonomy" id="50452"/>
    <lineage>
        <taxon>Eukaryota</taxon>
        <taxon>Viridiplantae</taxon>
        <taxon>Streptophyta</taxon>
        <taxon>Embryophyta</taxon>
        <taxon>Tracheophyta</taxon>
        <taxon>Spermatophyta</taxon>
        <taxon>Magnoliopsida</taxon>
        <taxon>eudicotyledons</taxon>
        <taxon>Gunneridae</taxon>
        <taxon>Pentapetalae</taxon>
        <taxon>rosids</taxon>
        <taxon>malvids</taxon>
        <taxon>Brassicales</taxon>
        <taxon>Brassicaceae</taxon>
        <taxon>Arabideae</taxon>
        <taxon>Arabis</taxon>
    </lineage>
</organism>
<dbReference type="GO" id="GO:0007165">
    <property type="term" value="P:signal transduction"/>
    <property type="evidence" value="ECO:0007669"/>
    <property type="project" value="InterPro"/>
</dbReference>